<sequence length="123" mass="13165">MKQIPCAGSIINKEKVAAQEPELGVMDMLAKRSSVVKALRQSLQDTAMDWTGAAAARNCGYVLLGILVMVGMETALEELGFWVAIKTDGDRCVRIDGTPLDRGRQAFGGHGHGLDSVQPPPET</sequence>
<evidence type="ECO:0000313" key="4">
    <source>
        <dbReference type="Proteomes" id="UP001164929"/>
    </source>
</evidence>
<accession>A0AAD6VYE9</accession>
<dbReference type="AlphaFoldDB" id="A0AAD6VYE9"/>
<comment type="caution">
    <text evidence="2">The sequence shown here is derived from an EMBL/GenBank/DDBJ whole genome shotgun (WGS) entry which is preliminary data.</text>
</comment>
<protein>
    <submittedName>
        <fullName evidence="2">Uncharacterized protein</fullName>
    </submittedName>
</protein>
<gene>
    <name evidence="2" type="ORF">NC653_015616</name>
    <name evidence="3" type="ORF">NC653_015623</name>
</gene>
<organism evidence="2 4">
    <name type="scientific">Populus alba x Populus x berolinensis</name>
    <dbReference type="NCBI Taxonomy" id="444605"/>
    <lineage>
        <taxon>Eukaryota</taxon>
        <taxon>Viridiplantae</taxon>
        <taxon>Streptophyta</taxon>
        <taxon>Embryophyta</taxon>
        <taxon>Tracheophyta</taxon>
        <taxon>Spermatophyta</taxon>
        <taxon>Magnoliopsida</taxon>
        <taxon>eudicotyledons</taxon>
        <taxon>Gunneridae</taxon>
        <taxon>Pentapetalae</taxon>
        <taxon>rosids</taxon>
        <taxon>fabids</taxon>
        <taxon>Malpighiales</taxon>
        <taxon>Salicaceae</taxon>
        <taxon>Saliceae</taxon>
        <taxon>Populus</taxon>
    </lineage>
</organism>
<proteinExistence type="predicted"/>
<dbReference type="Proteomes" id="UP001164929">
    <property type="component" value="Chromosome 6"/>
</dbReference>
<keyword evidence="4" id="KW-1185">Reference proteome</keyword>
<dbReference type="EMBL" id="JAQIZT010000006">
    <property type="protein sequence ID" value="KAJ6992305.1"/>
    <property type="molecule type" value="Genomic_DNA"/>
</dbReference>
<evidence type="ECO:0000313" key="3">
    <source>
        <dbReference type="EMBL" id="KAJ6992305.1"/>
    </source>
</evidence>
<reference evidence="2" key="1">
    <citation type="journal article" date="2023" name="Mol. Ecol. Resour.">
        <title>Chromosome-level genome assembly of a triploid poplar Populus alba 'Berolinensis'.</title>
        <authorList>
            <person name="Chen S."/>
            <person name="Yu Y."/>
            <person name="Wang X."/>
            <person name="Wang S."/>
            <person name="Zhang T."/>
            <person name="Zhou Y."/>
            <person name="He R."/>
            <person name="Meng N."/>
            <person name="Wang Y."/>
            <person name="Liu W."/>
            <person name="Liu Z."/>
            <person name="Liu J."/>
            <person name="Guo Q."/>
            <person name="Huang H."/>
            <person name="Sederoff R.R."/>
            <person name="Wang G."/>
            <person name="Qu G."/>
            <person name="Chen S."/>
        </authorList>
    </citation>
    <scope>NUCLEOTIDE SEQUENCE</scope>
    <source>
        <strain evidence="2">SC-2020</strain>
    </source>
</reference>
<evidence type="ECO:0000256" key="1">
    <source>
        <dbReference type="SAM" id="MobiDB-lite"/>
    </source>
</evidence>
<feature type="region of interest" description="Disordered" evidence="1">
    <location>
        <begin position="103"/>
        <end position="123"/>
    </location>
</feature>
<name>A0AAD6VYE9_9ROSI</name>
<evidence type="ECO:0000313" key="2">
    <source>
        <dbReference type="EMBL" id="KAJ6992298.1"/>
    </source>
</evidence>
<dbReference type="EMBL" id="JAQIZT010000006">
    <property type="protein sequence ID" value="KAJ6992298.1"/>
    <property type="molecule type" value="Genomic_DNA"/>
</dbReference>